<dbReference type="EMBL" id="GGEC01030985">
    <property type="protein sequence ID" value="MBX11469.1"/>
    <property type="molecule type" value="Transcribed_RNA"/>
</dbReference>
<name>A0A2P2L0I3_RHIMU</name>
<proteinExistence type="predicted"/>
<accession>A0A2P2L0I3</accession>
<evidence type="ECO:0000313" key="1">
    <source>
        <dbReference type="EMBL" id="MBX11468.1"/>
    </source>
</evidence>
<dbReference type="AlphaFoldDB" id="A0A2P2L0I3"/>
<organism evidence="1">
    <name type="scientific">Rhizophora mucronata</name>
    <name type="common">Asiatic mangrove</name>
    <dbReference type="NCBI Taxonomy" id="61149"/>
    <lineage>
        <taxon>Eukaryota</taxon>
        <taxon>Viridiplantae</taxon>
        <taxon>Streptophyta</taxon>
        <taxon>Embryophyta</taxon>
        <taxon>Tracheophyta</taxon>
        <taxon>Spermatophyta</taxon>
        <taxon>Magnoliopsida</taxon>
        <taxon>eudicotyledons</taxon>
        <taxon>Gunneridae</taxon>
        <taxon>Pentapetalae</taxon>
        <taxon>rosids</taxon>
        <taxon>fabids</taxon>
        <taxon>Malpighiales</taxon>
        <taxon>Rhizophoraceae</taxon>
        <taxon>Rhizophora</taxon>
    </lineage>
</organism>
<reference evidence="1" key="1">
    <citation type="submission" date="2018-02" db="EMBL/GenBank/DDBJ databases">
        <title>Rhizophora mucronata_Transcriptome.</title>
        <authorList>
            <person name="Meera S.P."/>
            <person name="Sreeshan A."/>
            <person name="Augustine A."/>
        </authorList>
    </citation>
    <scope>NUCLEOTIDE SEQUENCE</scope>
    <source>
        <tissue evidence="1">Leaf</tissue>
    </source>
</reference>
<sequence length="105" mass="12052">MILIHYLIVRSQSQFVATGYPRIVYGLACNRRGLCPPKVSPKPEAQRYLLLMTLERLKRAQALPAFQASSIQAPSTMFRSLFHINVIHENRAVWLVEVSKFLKRA</sequence>
<dbReference type="EMBL" id="GGEC01030984">
    <property type="protein sequence ID" value="MBX11468.1"/>
    <property type="molecule type" value="Transcribed_RNA"/>
</dbReference>
<protein>
    <submittedName>
        <fullName evidence="1">Uncharacterized protein</fullName>
    </submittedName>
</protein>
<dbReference type="EMBL" id="GGEC01030987">
    <property type="protein sequence ID" value="MBX11471.1"/>
    <property type="molecule type" value="Transcribed_RNA"/>
</dbReference>